<proteinExistence type="predicted"/>
<gene>
    <name evidence="3" type="ORF">PGLA1383_LOCUS16569</name>
</gene>
<feature type="region of interest" description="Disordered" evidence="1">
    <location>
        <begin position="40"/>
        <end position="75"/>
    </location>
</feature>
<feature type="transmembrane region" description="Helical" evidence="2">
    <location>
        <begin position="255"/>
        <end position="280"/>
    </location>
</feature>
<evidence type="ECO:0000256" key="1">
    <source>
        <dbReference type="SAM" id="MobiDB-lite"/>
    </source>
</evidence>
<organism evidence="3 4">
    <name type="scientific">Polarella glacialis</name>
    <name type="common">Dinoflagellate</name>
    <dbReference type="NCBI Taxonomy" id="89957"/>
    <lineage>
        <taxon>Eukaryota</taxon>
        <taxon>Sar</taxon>
        <taxon>Alveolata</taxon>
        <taxon>Dinophyceae</taxon>
        <taxon>Suessiales</taxon>
        <taxon>Suessiaceae</taxon>
        <taxon>Polarella</taxon>
    </lineage>
</organism>
<sequence length="282" mass="30719">MLTTQTASVEPQMRLIEQVAGGKFSLAEVLVDTKTTTAAATTTTNNNNNNTNYNNNNNNNKKQGEQGEVAEEDEGIQEEEIRWMDEIQQSRQQQQRGGGGVPAQQIAEKDTLGEEQVAMAPEVSPLDQGPGEASFFQAAKLSLLRHPWDCVVCFPDQAAFFAASEAALPTESYRDYLKDALEHRILFHTLFLSITMPNVLSQTTPRTGLDLAIAILTTLMALTNIFSTVWTIFASGMVGAVSHLNMKSWLQANAIFMQAALSSTCALVPMAMVTCVLSAVRA</sequence>
<feature type="transmembrane region" description="Helical" evidence="2">
    <location>
        <begin position="211"/>
        <end position="235"/>
    </location>
</feature>
<protein>
    <submittedName>
        <fullName evidence="3">Uncharacterized protein</fullName>
    </submittedName>
</protein>
<evidence type="ECO:0000313" key="3">
    <source>
        <dbReference type="EMBL" id="CAE8598157.1"/>
    </source>
</evidence>
<reference evidence="3" key="1">
    <citation type="submission" date="2021-02" db="EMBL/GenBank/DDBJ databases">
        <authorList>
            <person name="Dougan E. K."/>
            <person name="Rhodes N."/>
            <person name="Thang M."/>
            <person name="Chan C."/>
        </authorList>
    </citation>
    <scope>NUCLEOTIDE SEQUENCE</scope>
</reference>
<dbReference type="EMBL" id="CAJNNV010010078">
    <property type="protein sequence ID" value="CAE8598157.1"/>
    <property type="molecule type" value="Genomic_DNA"/>
</dbReference>
<evidence type="ECO:0000256" key="2">
    <source>
        <dbReference type="SAM" id="Phobius"/>
    </source>
</evidence>
<accession>A0A813EFZ1</accession>
<evidence type="ECO:0000313" key="4">
    <source>
        <dbReference type="Proteomes" id="UP000654075"/>
    </source>
</evidence>
<dbReference type="AlphaFoldDB" id="A0A813EFZ1"/>
<keyword evidence="2" id="KW-0472">Membrane</keyword>
<keyword evidence="4" id="KW-1185">Reference proteome</keyword>
<keyword evidence="2" id="KW-1133">Transmembrane helix</keyword>
<comment type="caution">
    <text evidence="3">The sequence shown here is derived from an EMBL/GenBank/DDBJ whole genome shotgun (WGS) entry which is preliminary data.</text>
</comment>
<name>A0A813EFZ1_POLGL</name>
<dbReference type="Proteomes" id="UP000654075">
    <property type="component" value="Unassembled WGS sequence"/>
</dbReference>
<feature type="compositionally biased region" description="Low complexity" evidence="1">
    <location>
        <begin position="40"/>
        <end position="61"/>
    </location>
</feature>
<keyword evidence="2" id="KW-0812">Transmembrane</keyword>